<dbReference type="GeneID" id="81369438"/>
<feature type="compositionally biased region" description="Polar residues" evidence="1">
    <location>
        <begin position="18"/>
        <end position="35"/>
    </location>
</feature>
<dbReference type="RefSeq" id="XP_056489760.1">
    <property type="nucleotide sequence ID" value="XM_056630458.1"/>
</dbReference>
<name>A0A9W9W399_9EURO</name>
<evidence type="ECO:0000313" key="3">
    <source>
        <dbReference type="Proteomes" id="UP001147747"/>
    </source>
</evidence>
<feature type="compositionally biased region" description="Basic and acidic residues" evidence="1">
    <location>
        <begin position="288"/>
        <end position="299"/>
    </location>
</feature>
<evidence type="ECO:0000313" key="2">
    <source>
        <dbReference type="EMBL" id="KAJ5397708.1"/>
    </source>
</evidence>
<dbReference type="Proteomes" id="UP001147747">
    <property type="component" value="Unassembled WGS sequence"/>
</dbReference>
<evidence type="ECO:0000256" key="1">
    <source>
        <dbReference type="SAM" id="MobiDB-lite"/>
    </source>
</evidence>
<feature type="compositionally biased region" description="Polar residues" evidence="1">
    <location>
        <begin position="93"/>
        <end position="106"/>
    </location>
</feature>
<sequence>PLTYNSPNLMQVPKMGSYKSSQAPGNGGSCSSTETDASDHSKSTVPTIISDRPTPKERAQTEWPAFDDDEIEVRLIEPKEHHHADDHEPAPNASVSTYASTTRSTAELQEEAEQQQQQQQQIKTEEQLYEVDDRQENFPTDALASTPSSFAGLFPSSRRLLIRHDDATIDGNMNLRVDTVVPCRAGYQQDVILFHLRMYDLFSRKFSFRRYCRDSGREVCHSARKEAVSHHADQQRRRRSLSSVLASLRPGSSSNGGHHPANSPQDLKRQDSGYEAGMDSFNLDDPDYDHGVENGHGDGRGGQPPLTETILLEFSNYAHVELRRRGTGATKKYEYEYWSTKYQWRREFRREGDLREVSYYLVDMRSSKTIAHMVPEIMTPLEAVEEESKGGWVPPCSMWINDSSVYERMPDVAERRRLTVISVIVATGLVALVDDCIRRRWHQQHRPTWSLPARSLTRGLELIGPRRLIGEVLQRRGSA</sequence>
<gene>
    <name evidence="2" type="ORF">N7509_005821</name>
</gene>
<comment type="caution">
    <text evidence="2">The sequence shown here is derived from an EMBL/GenBank/DDBJ whole genome shotgun (WGS) entry which is preliminary data.</text>
</comment>
<feature type="region of interest" description="Disordered" evidence="1">
    <location>
        <begin position="247"/>
        <end position="306"/>
    </location>
</feature>
<dbReference type="OrthoDB" id="5317787at2759"/>
<feature type="non-terminal residue" evidence="2">
    <location>
        <position position="479"/>
    </location>
</feature>
<accession>A0A9W9W399</accession>
<dbReference type="EMBL" id="JAPZBU010000006">
    <property type="protein sequence ID" value="KAJ5397708.1"/>
    <property type="molecule type" value="Genomic_DNA"/>
</dbReference>
<keyword evidence="3" id="KW-1185">Reference proteome</keyword>
<feature type="compositionally biased region" description="Basic and acidic residues" evidence="1">
    <location>
        <begin position="223"/>
        <end position="235"/>
    </location>
</feature>
<dbReference type="AlphaFoldDB" id="A0A9W9W399"/>
<protein>
    <submittedName>
        <fullName evidence="2">Uncharacterized protein</fullName>
    </submittedName>
</protein>
<feature type="compositionally biased region" description="Basic and acidic residues" evidence="1">
    <location>
        <begin position="72"/>
        <end position="89"/>
    </location>
</feature>
<organism evidence="2 3">
    <name type="scientific">Penicillium cosmopolitanum</name>
    <dbReference type="NCBI Taxonomy" id="1131564"/>
    <lineage>
        <taxon>Eukaryota</taxon>
        <taxon>Fungi</taxon>
        <taxon>Dikarya</taxon>
        <taxon>Ascomycota</taxon>
        <taxon>Pezizomycotina</taxon>
        <taxon>Eurotiomycetes</taxon>
        <taxon>Eurotiomycetidae</taxon>
        <taxon>Eurotiales</taxon>
        <taxon>Aspergillaceae</taxon>
        <taxon>Penicillium</taxon>
    </lineage>
</organism>
<feature type="region of interest" description="Disordered" evidence="1">
    <location>
        <begin position="1"/>
        <end position="123"/>
    </location>
</feature>
<reference evidence="2" key="1">
    <citation type="submission" date="2022-12" db="EMBL/GenBank/DDBJ databases">
        <authorList>
            <person name="Petersen C."/>
        </authorList>
    </citation>
    <scope>NUCLEOTIDE SEQUENCE</scope>
    <source>
        <strain evidence="2">IBT 29677</strain>
    </source>
</reference>
<reference evidence="2" key="2">
    <citation type="journal article" date="2023" name="IMA Fungus">
        <title>Comparative genomic study of the Penicillium genus elucidates a diverse pangenome and 15 lateral gene transfer events.</title>
        <authorList>
            <person name="Petersen C."/>
            <person name="Sorensen T."/>
            <person name="Nielsen M.R."/>
            <person name="Sondergaard T.E."/>
            <person name="Sorensen J.L."/>
            <person name="Fitzpatrick D.A."/>
            <person name="Frisvad J.C."/>
            <person name="Nielsen K.L."/>
        </authorList>
    </citation>
    <scope>NUCLEOTIDE SEQUENCE</scope>
    <source>
        <strain evidence="2">IBT 29677</strain>
    </source>
</reference>
<feature type="region of interest" description="Disordered" evidence="1">
    <location>
        <begin position="223"/>
        <end position="242"/>
    </location>
</feature>
<proteinExistence type="predicted"/>